<evidence type="ECO:0000256" key="2">
    <source>
        <dbReference type="ARBA" id="ARBA00022679"/>
    </source>
</evidence>
<keyword evidence="8" id="KW-0511">Multifunctional enzyme</keyword>
<dbReference type="Gene3D" id="3.10.10.10">
    <property type="entry name" value="HIV Type 1 Reverse Transcriptase, subunit A, domain 1"/>
    <property type="match status" value="1"/>
</dbReference>
<dbReference type="EMBL" id="CP133615">
    <property type="protein sequence ID" value="WMV24770.1"/>
    <property type="molecule type" value="Genomic_DNA"/>
</dbReference>
<sequence>VFPENRPGLPPKREVAFPIELIPRSTRIFITPYRMAPEELRELKSQLQELLQKGFIRPSVSPWGAPVLFVKRKMALLGFVLTIDKSGYHQLRIRENDIPKIAFRTRYGHYEFLVMPFGLTNAPAEKELYAKLSKCEFWLDEIAFLGHVVSTKGVKEIPAVVECRPPQSRTEVRSFLGLAGYYRRFVKGFSIIASPLTKLLHMEVKFIWDDNFQESFESLNSLLTQALILTLPIEGKLYAVYSDASHNSLGCVLMQEGKVISYASRKLNRMN</sequence>
<dbReference type="InterPro" id="IPR043502">
    <property type="entry name" value="DNA/RNA_pol_sf"/>
</dbReference>
<dbReference type="PANTHER" id="PTHR37984:SF5">
    <property type="entry name" value="PROTEIN NYNRIN-LIKE"/>
    <property type="match status" value="1"/>
</dbReference>
<dbReference type="FunFam" id="3.30.70.270:FF:000020">
    <property type="entry name" value="Transposon Tf2-6 polyprotein-like Protein"/>
    <property type="match status" value="1"/>
</dbReference>
<evidence type="ECO:0000313" key="10">
    <source>
        <dbReference type="EMBL" id="WMV24770.1"/>
    </source>
</evidence>
<dbReference type="GO" id="GO:0004519">
    <property type="term" value="F:endonuclease activity"/>
    <property type="evidence" value="ECO:0007669"/>
    <property type="project" value="UniProtKB-KW"/>
</dbReference>
<dbReference type="CDD" id="cd01647">
    <property type="entry name" value="RT_LTR"/>
    <property type="match status" value="1"/>
</dbReference>
<evidence type="ECO:0000256" key="7">
    <source>
        <dbReference type="ARBA" id="ARBA00022918"/>
    </source>
</evidence>
<evidence type="ECO:0000256" key="5">
    <source>
        <dbReference type="ARBA" id="ARBA00022759"/>
    </source>
</evidence>
<protein>
    <recommendedName>
        <fullName evidence="9">Reverse transcriptase/retrotransposon-derived protein RNase H-like domain-containing protein</fullName>
    </recommendedName>
</protein>
<evidence type="ECO:0000256" key="6">
    <source>
        <dbReference type="ARBA" id="ARBA00022801"/>
    </source>
</evidence>
<organism evidence="10 11">
    <name type="scientific">Solanum verrucosum</name>
    <dbReference type="NCBI Taxonomy" id="315347"/>
    <lineage>
        <taxon>Eukaryota</taxon>
        <taxon>Viridiplantae</taxon>
        <taxon>Streptophyta</taxon>
        <taxon>Embryophyta</taxon>
        <taxon>Tracheophyta</taxon>
        <taxon>Spermatophyta</taxon>
        <taxon>Magnoliopsida</taxon>
        <taxon>eudicotyledons</taxon>
        <taxon>Gunneridae</taxon>
        <taxon>Pentapetalae</taxon>
        <taxon>asterids</taxon>
        <taxon>lamiids</taxon>
        <taxon>Solanales</taxon>
        <taxon>Solanaceae</taxon>
        <taxon>Solanoideae</taxon>
        <taxon>Solaneae</taxon>
        <taxon>Solanum</taxon>
    </lineage>
</organism>
<keyword evidence="11" id="KW-1185">Reference proteome</keyword>
<dbReference type="GO" id="GO:0003964">
    <property type="term" value="F:RNA-directed DNA polymerase activity"/>
    <property type="evidence" value="ECO:0007669"/>
    <property type="project" value="UniProtKB-KW"/>
</dbReference>
<reference evidence="10" key="1">
    <citation type="submission" date="2023-08" db="EMBL/GenBank/DDBJ databases">
        <title>A de novo genome assembly of Solanum verrucosum Schlechtendal, a Mexican diploid species geographically isolated from the other diploid A-genome species in potato relatives.</title>
        <authorList>
            <person name="Hosaka K."/>
        </authorList>
    </citation>
    <scope>NUCLEOTIDE SEQUENCE</scope>
    <source>
        <tissue evidence="10">Young leaves</tissue>
    </source>
</reference>
<dbReference type="Gene3D" id="3.30.70.270">
    <property type="match status" value="2"/>
</dbReference>
<evidence type="ECO:0000256" key="3">
    <source>
        <dbReference type="ARBA" id="ARBA00022695"/>
    </source>
</evidence>
<dbReference type="GO" id="GO:0006508">
    <property type="term" value="P:proteolysis"/>
    <property type="evidence" value="ECO:0007669"/>
    <property type="project" value="UniProtKB-KW"/>
</dbReference>
<dbReference type="FunFam" id="3.10.10.10:FF:000007">
    <property type="entry name" value="Retrovirus-related Pol polyprotein from transposon 17.6-like Protein"/>
    <property type="match status" value="1"/>
</dbReference>
<dbReference type="InterPro" id="IPR050951">
    <property type="entry name" value="Retrovirus_Pol_polyprotein"/>
</dbReference>
<name>A0AAF0QLU9_SOLVR</name>
<dbReference type="Proteomes" id="UP001234989">
    <property type="component" value="Chromosome 4"/>
</dbReference>
<feature type="non-terminal residue" evidence="10">
    <location>
        <position position="1"/>
    </location>
</feature>
<keyword evidence="7" id="KW-0695">RNA-directed DNA polymerase</keyword>
<dbReference type="GO" id="GO:0008233">
    <property type="term" value="F:peptidase activity"/>
    <property type="evidence" value="ECO:0007669"/>
    <property type="project" value="UniProtKB-KW"/>
</dbReference>
<feature type="domain" description="Reverse transcriptase/retrotransposon-derived protein RNase H-like" evidence="9">
    <location>
        <begin position="208"/>
        <end position="269"/>
    </location>
</feature>
<evidence type="ECO:0000259" key="9">
    <source>
        <dbReference type="Pfam" id="PF17919"/>
    </source>
</evidence>
<keyword evidence="2" id="KW-0808">Transferase</keyword>
<accession>A0AAF0QLU9</accession>
<keyword evidence="3" id="KW-0548">Nucleotidyltransferase</keyword>
<evidence type="ECO:0000256" key="8">
    <source>
        <dbReference type="ARBA" id="ARBA00023268"/>
    </source>
</evidence>
<evidence type="ECO:0000313" key="11">
    <source>
        <dbReference type="Proteomes" id="UP001234989"/>
    </source>
</evidence>
<gene>
    <name evidence="10" type="ORF">MTR67_018155</name>
</gene>
<dbReference type="SUPFAM" id="SSF56672">
    <property type="entry name" value="DNA/RNA polymerases"/>
    <property type="match status" value="1"/>
</dbReference>
<dbReference type="PANTHER" id="PTHR37984">
    <property type="entry name" value="PROTEIN CBG26694"/>
    <property type="match status" value="1"/>
</dbReference>
<proteinExistence type="predicted"/>
<dbReference type="InterPro" id="IPR043128">
    <property type="entry name" value="Rev_trsase/Diguanyl_cyclase"/>
</dbReference>
<keyword evidence="1" id="KW-0645">Protease</keyword>
<evidence type="ECO:0000256" key="1">
    <source>
        <dbReference type="ARBA" id="ARBA00022670"/>
    </source>
</evidence>
<keyword evidence="6" id="KW-0378">Hydrolase</keyword>
<dbReference type="Pfam" id="PF17919">
    <property type="entry name" value="RT_RNaseH_2"/>
    <property type="match status" value="1"/>
</dbReference>
<keyword evidence="5" id="KW-0255">Endonuclease</keyword>
<keyword evidence="4" id="KW-0540">Nuclease</keyword>
<evidence type="ECO:0000256" key="4">
    <source>
        <dbReference type="ARBA" id="ARBA00022722"/>
    </source>
</evidence>
<dbReference type="AlphaFoldDB" id="A0AAF0QLU9"/>
<dbReference type="InterPro" id="IPR041577">
    <property type="entry name" value="RT_RNaseH_2"/>
</dbReference>